<dbReference type="EMBL" id="LN824141">
    <property type="protein sequence ID" value="CEP77733.1"/>
    <property type="molecule type" value="Genomic_DNA"/>
</dbReference>
<dbReference type="AlphaFoldDB" id="A0A0C7NWF3"/>
<dbReference type="HOGENOM" id="CLU_017584_4_3_0"/>
<evidence type="ECO:0000256" key="1">
    <source>
        <dbReference type="ARBA" id="ARBA00001933"/>
    </source>
</evidence>
<dbReference type="GO" id="GO:0006520">
    <property type="term" value="P:amino acid metabolic process"/>
    <property type="evidence" value="ECO:0007669"/>
    <property type="project" value="InterPro"/>
</dbReference>
<keyword evidence="5" id="KW-0663">Pyridoxal phosphate</keyword>
<keyword evidence="3 7" id="KW-0032">Aminotransferase</keyword>
<dbReference type="RefSeq" id="WP_045087308.1">
    <property type="nucleotide sequence ID" value="NZ_LN824141.1"/>
</dbReference>
<feature type="domain" description="Aminotransferase class I/classII large" evidence="6">
    <location>
        <begin position="31"/>
        <end position="385"/>
    </location>
</feature>
<dbReference type="Gene3D" id="3.90.1150.10">
    <property type="entry name" value="Aspartate Aminotransferase, domain 1"/>
    <property type="match status" value="1"/>
</dbReference>
<dbReference type="PANTHER" id="PTHR46383">
    <property type="entry name" value="ASPARTATE AMINOTRANSFERASE"/>
    <property type="match status" value="1"/>
</dbReference>
<proteinExistence type="inferred from homology"/>
<dbReference type="STRING" id="1006576.DTL3_0407"/>
<dbReference type="NCBIfam" id="NF005744">
    <property type="entry name" value="PRK07568.1"/>
    <property type="match status" value="1"/>
</dbReference>
<comment type="similarity">
    <text evidence="2">Belongs to the class-I pyridoxal-phosphate-dependent aminotransferase family.</text>
</comment>
<dbReference type="PANTHER" id="PTHR46383:SF1">
    <property type="entry name" value="ASPARTATE AMINOTRANSFERASE"/>
    <property type="match status" value="1"/>
</dbReference>
<dbReference type="SUPFAM" id="SSF53383">
    <property type="entry name" value="PLP-dependent transferases"/>
    <property type="match status" value="1"/>
</dbReference>
<dbReference type="Proteomes" id="UP000032809">
    <property type="component" value="Chromosome I"/>
</dbReference>
<dbReference type="InterPro" id="IPR050596">
    <property type="entry name" value="AspAT/PAT-like"/>
</dbReference>
<dbReference type="GO" id="GO:0004069">
    <property type="term" value="F:L-aspartate:2-oxoglutarate aminotransferase activity"/>
    <property type="evidence" value="ECO:0007669"/>
    <property type="project" value="UniProtKB-EC"/>
</dbReference>
<accession>A0A0C7NWF3</accession>
<keyword evidence="8" id="KW-1185">Reference proteome</keyword>
<evidence type="ECO:0000256" key="2">
    <source>
        <dbReference type="ARBA" id="ARBA00007441"/>
    </source>
</evidence>
<evidence type="ECO:0000256" key="5">
    <source>
        <dbReference type="ARBA" id="ARBA00022898"/>
    </source>
</evidence>
<dbReference type="InterPro" id="IPR004839">
    <property type="entry name" value="Aminotransferase_I/II_large"/>
</dbReference>
<dbReference type="InterPro" id="IPR015421">
    <property type="entry name" value="PyrdxlP-dep_Trfase_major"/>
</dbReference>
<dbReference type="KEGG" id="dtn:DTL3_0407"/>
<evidence type="ECO:0000256" key="3">
    <source>
        <dbReference type="ARBA" id="ARBA00022576"/>
    </source>
</evidence>
<comment type="cofactor">
    <cofactor evidence="1">
        <name>pyridoxal 5'-phosphate</name>
        <dbReference type="ChEBI" id="CHEBI:597326"/>
    </cofactor>
</comment>
<evidence type="ECO:0000256" key="4">
    <source>
        <dbReference type="ARBA" id="ARBA00022679"/>
    </source>
</evidence>
<evidence type="ECO:0000259" key="6">
    <source>
        <dbReference type="Pfam" id="PF00155"/>
    </source>
</evidence>
<gene>
    <name evidence="7" type="ORF">DTL3_0407</name>
</gene>
<keyword evidence="4 7" id="KW-0808">Transferase</keyword>
<dbReference type="PRINTS" id="PR00753">
    <property type="entry name" value="ACCSYNTHASE"/>
</dbReference>
<evidence type="ECO:0000313" key="7">
    <source>
        <dbReference type="EMBL" id="CEP77733.1"/>
    </source>
</evidence>
<dbReference type="InterPro" id="IPR015422">
    <property type="entry name" value="PyrdxlP-dep_Trfase_small"/>
</dbReference>
<evidence type="ECO:0000313" key="8">
    <source>
        <dbReference type="Proteomes" id="UP000032809"/>
    </source>
</evidence>
<organism evidence="7 8">
    <name type="scientific">Defluviitoga tunisiensis</name>
    <dbReference type="NCBI Taxonomy" id="1006576"/>
    <lineage>
        <taxon>Bacteria</taxon>
        <taxon>Thermotogati</taxon>
        <taxon>Thermotogota</taxon>
        <taxon>Thermotogae</taxon>
        <taxon>Petrotogales</taxon>
        <taxon>Petrotogaceae</taxon>
        <taxon>Defluviitoga</taxon>
    </lineage>
</organism>
<dbReference type="InterPro" id="IPR015424">
    <property type="entry name" value="PyrdxlP-dep_Trfase"/>
</dbReference>
<name>A0A0C7NWF3_DEFTU</name>
<reference evidence="8" key="1">
    <citation type="submission" date="2014-11" db="EMBL/GenBank/DDBJ databases">
        <authorList>
            <person name="Wibberg D."/>
        </authorList>
    </citation>
    <scope>NUCLEOTIDE SEQUENCE [LARGE SCALE GENOMIC DNA]</scope>
    <source>
        <strain evidence="8">L3</strain>
    </source>
</reference>
<dbReference type="OrthoDB" id="9802328at2"/>
<dbReference type="EC" id="2.6.1.1" evidence="7"/>
<dbReference type="GO" id="GO:0030170">
    <property type="term" value="F:pyridoxal phosphate binding"/>
    <property type="evidence" value="ECO:0007669"/>
    <property type="project" value="InterPro"/>
</dbReference>
<protein>
    <submittedName>
        <fullName evidence="7">Aspartate aminotransferase</fullName>
        <ecNumber evidence="7">2.6.1.1</ecNumber>
    </submittedName>
</protein>
<dbReference type="PATRIC" id="fig|1006576.9.peg.401"/>
<dbReference type="CDD" id="cd00609">
    <property type="entry name" value="AAT_like"/>
    <property type="match status" value="1"/>
</dbReference>
<sequence length="401" mass="45747">MFLSKRVLNTQASPIRKLVPYAEMAKKAGKKVYHLNIGQPDMEPPKAFFEGIKRYTPNVIYYSHSAGLYELREAFSMHYKSKGINFDPEDLVITTGGSEAVIFAMACVADPEDEIMVIEPFYANYRGFAEMLNIRLCPIKADPRDGYSIPSWDELEKGYNKKVKAIIFSNPSNPTGTVYSYEELKRIVDFAKEKNIFVISDEVYSGIIFDGKKHISIMNFEDQDRFIFLDSISKEYNTCGARIGVLGTKNKCFLEEVMKFAQSRLCPPLIEQCGTLGLLYDLDKDYTNKLIIEYQNRRDVAYNEIKNIEGAIFQKPSGAFYMSIELPIDDSEEFVKWTLTEFDIDGETVMVAPLTGFYATPGAGKKEIRIAYVLNSEELKKACNILKEAVYAYNYVYSKEK</sequence>
<dbReference type="Gene3D" id="3.40.640.10">
    <property type="entry name" value="Type I PLP-dependent aspartate aminotransferase-like (Major domain)"/>
    <property type="match status" value="1"/>
</dbReference>
<dbReference type="Pfam" id="PF00155">
    <property type="entry name" value="Aminotran_1_2"/>
    <property type="match status" value="1"/>
</dbReference>